<evidence type="ECO:0000313" key="5">
    <source>
        <dbReference type="Proteomes" id="UP000324585"/>
    </source>
</evidence>
<dbReference type="PANTHER" id="PTHR30272:SF1">
    <property type="entry name" value="3-HYDROXYACYL-[ACYL-CARRIER-PROTEIN] DEHYDRATASE"/>
    <property type="match status" value="1"/>
</dbReference>
<keyword evidence="3" id="KW-0456">Lyase</keyword>
<comment type="subcellular location">
    <subcellularLocation>
        <location evidence="1">Cytoplasm</location>
    </subcellularLocation>
</comment>
<dbReference type="InterPro" id="IPR013114">
    <property type="entry name" value="FabA_FabZ"/>
</dbReference>
<dbReference type="Pfam" id="PF07977">
    <property type="entry name" value="FabA"/>
    <property type="match status" value="1"/>
</dbReference>
<dbReference type="GO" id="GO:0005737">
    <property type="term" value="C:cytoplasm"/>
    <property type="evidence" value="ECO:0007669"/>
    <property type="project" value="UniProtKB-SubCell"/>
</dbReference>
<protein>
    <submittedName>
        <fullName evidence="4">3-hydroxyacyl-acyl-carrier-protein dehydratase FabZ</fullName>
    </submittedName>
</protein>
<dbReference type="SUPFAM" id="SSF54637">
    <property type="entry name" value="Thioesterase/thiol ester dehydrase-isomerase"/>
    <property type="match status" value="1"/>
</dbReference>
<evidence type="ECO:0000256" key="1">
    <source>
        <dbReference type="ARBA" id="ARBA00004496"/>
    </source>
</evidence>
<dbReference type="GO" id="GO:0016829">
    <property type="term" value="F:lyase activity"/>
    <property type="evidence" value="ECO:0007669"/>
    <property type="project" value="UniProtKB-KW"/>
</dbReference>
<dbReference type="CDD" id="cd01288">
    <property type="entry name" value="FabZ"/>
    <property type="match status" value="1"/>
</dbReference>
<keyword evidence="2" id="KW-0963">Cytoplasm</keyword>
<dbReference type="PANTHER" id="PTHR30272">
    <property type="entry name" value="3-HYDROXYACYL-[ACYL-CARRIER-PROTEIN] DEHYDRATASE"/>
    <property type="match status" value="1"/>
</dbReference>
<gene>
    <name evidence="4" type="ORF">FVE85_7623</name>
</gene>
<organism evidence="4 5">
    <name type="scientific">Porphyridium purpureum</name>
    <name type="common">Red alga</name>
    <name type="synonym">Porphyridium cruentum</name>
    <dbReference type="NCBI Taxonomy" id="35688"/>
    <lineage>
        <taxon>Eukaryota</taxon>
        <taxon>Rhodophyta</taxon>
        <taxon>Bangiophyceae</taxon>
        <taxon>Porphyridiales</taxon>
        <taxon>Porphyridiaceae</taxon>
        <taxon>Porphyridium</taxon>
    </lineage>
</organism>
<proteinExistence type="predicted"/>
<evidence type="ECO:0000256" key="3">
    <source>
        <dbReference type="ARBA" id="ARBA00023239"/>
    </source>
</evidence>
<dbReference type="OrthoDB" id="4155at2759"/>
<dbReference type="EMBL" id="VRMN01000001">
    <property type="protein sequence ID" value="KAA8500038.1"/>
    <property type="molecule type" value="Genomic_DNA"/>
</dbReference>
<dbReference type="OMA" id="ARTVAMC"/>
<evidence type="ECO:0000313" key="4">
    <source>
        <dbReference type="EMBL" id="KAA8500038.1"/>
    </source>
</evidence>
<comment type="caution">
    <text evidence="4">The sequence shown here is derived from an EMBL/GenBank/DDBJ whole genome shotgun (WGS) entry which is preliminary data.</text>
</comment>
<accession>A0A5J4ZAD2</accession>
<dbReference type="AlphaFoldDB" id="A0A5J4ZAD2"/>
<dbReference type="FunFam" id="3.10.129.10:FF:000001">
    <property type="entry name" value="3-hydroxyacyl-[acyl-carrier-protein] dehydratase FabZ"/>
    <property type="match status" value="1"/>
</dbReference>
<dbReference type="Proteomes" id="UP000324585">
    <property type="component" value="Unassembled WGS sequence"/>
</dbReference>
<dbReference type="InterPro" id="IPR029069">
    <property type="entry name" value="HotDog_dom_sf"/>
</dbReference>
<name>A0A5J4ZAD2_PORPP</name>
<dbReference type="Gene3D" id="3.10.129.10">
    <property type="entry name" value="Hotdog Thioesterase"/>
    <property type="match status" value="1"/>
</dbReference>
<sequence length="277" mass="30363">MSMAFVGCAASVRGTHRDVCERTAVPVCGSQGGVNVRASARAATRSRARTVAMCTAETEAKSEAPALSAQKVSSGEAGILETVYDTVQIMKILPHRYPFLLLDKVVHYVPGESAIGIKNVSMNEPQFTGHFPDRPIMPGVLQIEAMAQLGGIVMLQEPITDGKGEFFFAAVDNVKWRKPVLPGDTLVMEMTLKAFKKRFGIGKMSGKAMIEKTRTDASGKALYMPSECRSAADTLQLPFKNNQLRIHRRITYAPLLPCVTFFASEQLSRLINWRRLG</sequence>
<keyword evidence="5" id="KW-1185">Reference proteome</keyword>
<reference evidence="5" key="1">
    <citation type="journal article" date="2019" name="Nat. Commun.">
        <title>Expansion of phycobilisome linker gene families in mesophilic red algae.</title>
        <authorList>
            <person name="Lee J."/>
            <person name="Kim D."/>
            <person name="Bhattacharya D."/>
            <person name="Yoon H.S."/>
        </authorList>
    </citation>
    <scope>NUCLEOTIDE SEQUENCE [LARGE SCALE GENOMIC DNA]</scope>
    <source>
        <strain evidence="5">CCMP 1328</strain>
    </source>
</reference>
<dbReference type="NCBIfam" id="NF000582">
    <property type="entry name" value="PRK00006.1"/>
    <property type="match status" value="1"/>
</dbReference>
<evidence type="ECO:0000256" key="2">
    <source>
        <dbReference type="ARBA" id="ARBA00022490"/>
    </source>
</evidence>